<sequence length="314" mass="35213">MRHAALSGLHFTGDADVEAWLSSADASSFAPHANTDAFWLTMWSSSPSSSTPTLDLVLSCVNWTLGDYPIFLWTPIPQNSLTRSWLSPRISQLASHLQQCVPATRVFSVFGMTPLISTFTRCWTELTGFREEPEPFYAAYFSYCDSKTFKRSSVPLPSGDRLRRAAMGDLESVAQLCKEFADDSVFFPLSIDRARIEARELISKGQIWVYDSQGEVTTICAVTRNTHRVSAITKVYTTPKWRRRGCAEFLVRYVTARLLFDVGVDKVVLYVGYENNAQKVYHRVGFVGLCGTEKVEGVEDSLELGFVGADRGHW</sequence>
<dbReference type="Proteomes" id="UP001148662">
    <property type="component" value="Unassembled WGS sequence"/>
</dbReference>
<comment type="caution">
    <text evidence="1">The sequence shown here is derived from an EMBL/GenBank/DDBJ whole genome shotgun (WGS) entry which is preliminary data.</text>
</comment>
<keyword evidence="2" id="KW-1185">Reference proteome</keyword>
<protein>
    <submittedName>
        <fullName evidence="1">Uncharacterized protein</fullName>
    </submittedName>
</protein>
<accession>A0ACC1RYB1</accession>
<evidence type="ECO:0000313" key="2">
    <source>
        <dbReference type="Proteomes" id="UP001148662"/>
    </source>
</evidence>
<proteinExistence type="predicted"/>
<gene>
    <name evidence="1" type="ORF">NM688_g8029</name>
</gene>
<reference evidence="1" key="1">
    <citation type="submission" date="2022-07" db="EMBL/GenBank/DDBJ databases">
        <title>Genome Sequence of Phlebia brevispora.</title>
        <authorList>
            <person name="Buettner E."/>
        </authorList>
    </citation>
    <scope>NUCLEOTIDE SEQUENCE</scope>
    <source>
        <strain evidence="1">MPL23</strain>
    </source>
</reference>
<name>A0ACC1RYB1_9APHY</name>
<evidence type="ECO:0000313" key="1">
    <source>
        <dbReference type="EMBL" id="KAJ3528189.1"/>
    </source>
</evidence>
<organism evidence="1 2">
    <name type="scientific">Phlebia brevispora</name>
    <dbReference type="NCBI Taxonomy" id="194682"/>
    <lineage>
        <taxon>Eukaryota</taxon>
        <taxon>Fungi</taxon>
        <taxon>Dikarya</taxon>
        <taxon>Basidiomycota</taxon>
        <taxon>Agaricomycotina</taxon>
        <taxon>Agaricomycetes</taxon>
        <taxon>Polyporales</taxon>
        <taxon>Meruliaceae</taxon>
        <taxon>Phlebia</taxon>
    </lineage>
</organism>
<dbReference type="EMBL" id="JANHOG010002037">
    <property type="protein sequence ID" value="KAJ3528189.1"/>
    <property type="molecule type" value="Genomic_DNA"/>
</dbReference>